<feature type="region of interest" description="Disordered" evidence="1">
    <location>
        <begin position="210"/>
        <end position="257"/>
    </location>
</feature>
<dbReference type="AlphaFoldDB" id="A0A8T0XCE8"/>
<organism evidence="2 3">
    <name type="scientific">Panicum virgatum</name>
    <name type="common">Blackwell switchgrass</name>
    <dbReference type="NCBI Taxonomy" id="38727"/>
    <lineage>
        <taxon>Eukaryota</taxon>
        <taxon>Viridiplantae</taxon>
        <taxon>Streptophyta</taxon>
        <taxon>Embryophyta</taxon>
        <taxon>Tracheophyta</taxon>
        <taxon>Spermatophyta</taxon>
        <taxon>Magnoliopsida</taxon>
        <taxon>Liliopsida</taxon>
        <taxon>Poales</taxon>
        <taxon>Poaceae</taxon>
        <taxon>PACMAD clade</taxon>
        <taxon>Panicoideae</taxon>
        <taxon>Panicodae</taxon>
        <taxon>Paniceae</taxon>
        <taxon>Panicinae</taxon>
        <taxon>Panicum</taxon>
        <taxon>Panicum sect. Hiantes</taxon>
    </lineage>
</organism>
<gene>
    <name evidence="2" type="ORF">PVAP13_1NG553901</name>
</gene>
<proteinExistence type="predicted"/>
<evidence type="ECO:0000313" key="2">
    <source>
        <dbReference type="EMBL" id="KAG2655054.1"/>
    </source>
</evidence>
<sequence>MSGLLNHPTRSLSLPSPTRAAPLLLLPCRPPLPPHPPSPAALCSSSLHSPELLRAAPPRRSSCAPLHLRRGGRSEIRARLGSSDPSSPLLFLSLRPLLPQGRTPFFLLPPPSLRLFLTPGERRAAACGRASAAPPPRLSPCTACASTAACPRSPREGVRAPRVQACATASVLRPEILPCSERQRRGVRGGAGRSCATVARRVAACAAAAGRHSSSLAGRRSRASLPPPPQSTPPPPLPPRAPAAAAEARPCPGPNPRAPAVAGWAPAASIAGGGGGPAAELELARAPALPRAGRALPPHPVELDLPHAEGMAGAERSGGLRPDPARPSSLPPVPLLPPFLPPSGAPPPSGAASPPPLPSAVSRAAPSFSSLPCGGAQARRAVCGGHGGAERAQARRLPQTVAAARGRQWALRHGGR</sequence>
<feature type="compositionally biased region" description="Pro residues" evidence="1">
    <location>
        <begin position="225"/>
        <end position="241"/>
    </location>
</feature>
<feature type="compositionally biased region" description="Pro residues" evidence="1">
    <location>
        <begin position="329"/>
        <end position="358"/>
    </location>
</feature>
<protein>
    <submittedName>
        <fullName evidence="2">Uncharacterized protein</fullName>
    </submittedName>
</protein>
<accession>A0A8T0XCE8</accession>
<feature type="region of interest" description="Disordered" evidence="1">
    <location>
        <begin position="291"/>
        <end position="381"/>
    </location>
</feature>
<name>A0A8T0XCE8_PANVG</name>
<dbReference type="Proteomes" id="UP000823388">
    <property type="component" value="Chromosome 1N"/>
</dbReference>
<comment type="caution">
    <text evidence="2">The sequence shown here is derived from an EMBL/GenBank/DDBJ whole genome shotgun (WGS) entry which is preliminary data.</text>
</comment>
<reference evidence="2" key="1">
    <citation type="submission" date="2020-05" db="EMBL/GenBank/DDBJ databases">
        <title>WGS assembly of Panicum virgatum.</title>
        <authorList>
            <person name="Lovell J.T."/>
            <person name="Jenkins J."/>
            <person name="Shu S."/>
            <person name="Juenger T.E."/>
            <person name="Schmutz J."/>
        </authorList>
    </citation>
    <scope>NUCLEOTIDE SEQUENCE</scope>
    <source>
        <strain evidence="2">AP13</strain>
    </source>
</reference>
<evidence type="ECO:0000313" key="3">
    <source>
        <dbReference type="Proteomes" id="UP000823388"/>
    </source>
</evidence>
<dbReference type="EMBL" id="CM029038">
    <property type="protein sequence ID" value="KAG2655054.1"/>
    <property type="molecule type" value="Genomic_DNA"/>
</dbReference>
<evidence type="ECO:0000256" key="1">
    <source>
        <dbReference type="SAM" id="MobiDB-lite"/>
    </source>
</evidence>
<keyword evidence="3" id="KW-1185">Reference proteome</keyword>